<protein>
    <recommendedName>
        <fullName evidence="1">Wadjet protein JetD C-terminal domain-containing protein</fullName>
    </recommendedName>
</protein>
<evidence type="ECO:0000259" key="1">
    <source>
        <dbReference type="Pfam" id="PF09983"/>
    </source>
</evidence>
<evidence type="ECO:0000313" key="2">
    <source>
        <dbReference type="EMBL" id="VYT36605.1"/>
    </source>
</evidence>
<dbReference type="AlphaFoldDB" id="A0A6N2W232"/>
<organism evidence="2">
    <name type="scientific">Anaerostipes caccae</name>
    <dbReference type="NCBI Taxonomy" id="105841"/>
    <lineage>
        <taxon>Bacteria</taxon>
        <taxon>Bacillati</taxon>
        <taxon>Bacillota</taxon>
        <taxon>Clostridia</taxon>
        <taxon>Lachnospirales</taxon>
        <taxon>Lachnospiraceae</taxon>
        <taxon>Anaerostipes</taxon>
    </lineage>
</organism>
<reference evidence="2" key="1">
    <citation type="submission" date="2019-11" db="EMBL/GenBank/DDBJ databases">
        <authorList>
            <person name="Feng L."/>
        </authorList>
    </citation>
    <scope>NUCLEOTIDE SEQUENCE</scope>
    <source>
        <strain evidence="2">AcaccaeLFYP115</strain>
    </source>
</reference>
<gene>
    <name evidence="2" type="ORF">ACLFYP115_03020</name>
</gene>
<accession>A0A6N2W232</accession>
<dbReference type="InterPro" id="IPR024534">
    <property type="entry name" value="JetD_C"/>
</dbReference>
<proteinExistence type="predicted"/>
<dbReference type="Pfam" id="PF09983">
    <property type="entry name" value="JetD_C"/>
    <property type="match status" value="1"/>
</dbReference>
<name>A0A6N2W232_9FIRM</name>
<feature type="domain" description="Wadjet protein JetD C-terminal" evidence="1">
    <location>
        <begin position="241"/>
        <end position="386"/>
    </location>
</feature>
<dbReference type="EMBL" id="CACRSQ010000007">
    <property type="protein sequence ID" value="VYT36605.1"/>
    <property type="molecule type" value="Genomic_DNA"/>
</dbReference>
<dbReference type="RefSeq" id="WP_006566034.1">
    <property type="nucleotide sequence ID" value="NZ_BAABZP010000001.1"/>
</dbReference>
<sequence>MKKELLKMIIEKTEKSASDWKKGAEGNRSFLVHQELYDQIGKTEFINAARELECQGLLKIEWEAVGVDIRRIRYSLKDLALIYEMSGIRPKFQVMEENMAAVENLLHSVKGLWIKDYLRDCMKRLEQGKIPSEFSKREELFRCLKGIDGLKEPLYKRVFSKYCLGDSKLFEKKLESTVLSIARKYHTDIEEGMDHTQVLSQLFIEEYSQELALKGPLRISVDGQEINLGQFRYGAVLNSQMLVHAKPQSGQNIKRILTIENKANYMAAPYDEEAVIIYSHGFFTPKEREFLINLRESLCAETECFHSGDLDYGGILIYRYIKQKIFPDLMPCQMDEEIYHKYEKYAVEMEPETLKKLKKLRMDEIPELMEMKELLVREGKGLEQESFLLASGEPQENAELRCR</sequence>